<keyword evidence="9" id="KW-0902">Two-component regulatory system</keyword>
<dbReference type="SMART" id="SM00388">
    <property type="entry name" value="HisKA"/>
    <property type="match status" value="1"/>
</dbReference>
<dbReference type="EMBL" id="LR134363">
    <property type="protein sequence ID" value="VEG73525.1"/>
    <property type="molecule type" value="Genomic_DNA"/>
</dbReference>
<keyword evidence="4" id="KW-0597">Phosphoprotein</keyword>
<feature type="region of interest" description="Disordered" evidence="11">
    <location>
        <begin position="413"/>
        <end position="434"/>
    </location>
</feature>
<gene>
    <name evidence="15" type="primary">baeS_1</name>
    <name evidence="15" type="ORF">NCTC11923_00130</name>
</gene>
<evidence type="ECO:0000259" key="14">
    <source>
        <dbReference type="PROSITE" id="PS50885"/>
    </source>
</evidence>
<dbReference type="STRING" id="1278298.GCA_000428685_01107"/>
<dbReference type="CDD" id="cd00082">
    <property type="entry name" value="HisKA"/>
    <property type="match status" value="1"/>
</dbReference>
<organism evidence="15 16">
    <name type="scientific">Actinomyces slackii</name>
    <dbReference type="NCBI Taxonomy" id="52774"/>
    <lineage>
        <taxon>Bacteria</taxon>
        <taxon>Bacillati</taxon>
        <taxon>Actinomycetota</taxon>
        <taxon>Actinomycetes</taxon>
        <taxon>Actinomycetales</taxon>
        <taxon>Actinomycetaceae</taxon>
        <taxon>Actinomyces</taxon>
    </lineage>
</organism>
<keyword evidence="8 12" id="KW-1133">Transmembrane helix</keyword>
<evidence type="ECO:0000256" key="3">
    <source>
        <dbReference type="ARBA" id="ARBA00012438"/>
    </source>
</evidence>
<accession>A0A448K9I7</accession>
<evidence type="ECO:0000313" key="15">
    <source>
        <dbReference type="EMBL" id="VEG73525.1"/>
    </source>
</evidence>
<dbReference type="InterPro" id="IPR005467">
    <property type="entry name" value="His_kinase_dom"/>
</dbReference>
<dbReference type="InterPro" id="IPR004358">
    <property type="entry name" value="Sig_transdc_His_kin-like_C"/>
</dbReference>
<dbReference type="PANTHER" id="PTHR45436">
    <property type="entry name" value="SENSOR HISTIDINE KINASE YKOH"/>
    <property type="match status" value="1"/>
</dbReference>
<keyword evidence="5 15" id="KW-0808">Transferase</keyword>
<dbReference type="Gene3D" id="3.30.565.10">
    <property type="entry name" value="Histidine kinase-like ATPase, C-terminal domain"/>
    <property type="match status" value="1"/>
</dbReference>
<evidence type="ECO:0000256" key="7">
    <source>
        <dbReference type="ARBA" id="ARBA00022777"/>
    </source>
</evidence>
<evidence type="ECO:0000256" key="5">
    <source>
        <dbReference type="ARBA" id="ARBA00022679"/>
    </source>
</evidence>
<dbReference type="SMART" id="SM00304">
    <property type="entry name" value="HAMP"/>
    <property type="match status" value="1"/>
</dbReference>
<dbReference type="PROSITE" id="PS50109">
    <property type="entry name" value="HIS_KIN"/>
    <property type="match status" value="1"/>
</dbReference>
<keyword evidence="6 12" id="KW-0812">Transmembrane</keyword>
<dbReference type="Gene3D" id="1.10.287.130">
    <property type="match status" value="1"/>
</dbReference>
<evidence type="ECO:0000256" key="12">
    <source>
        <dbReference type="SAM" id="Phobius"/>
    </source>
</evidence>
<dbReference type="RefSeq" id="WP_232012061.1">
    <property type="nucleotide sequence ID" value="NZ_CBCRWE010000032.1"/>
</dbReference>
<dbReference type="PRINTS" id="PR00344">
    <property type="entry name" value="BCTRLSENSOR"/>
</dbReference>
<evidence type="ECO:0000313" key="16">
    <source>
        <dbReference type="Proteomes" id="UP000276899"/>
    </source>
</evidence>
<evidence type="ECO:0000256" key="4">
    <source>
        <dbReference type="ARBA" id="ARBA00022553"/>
    </source>
</evidence>
<dbReference type="SMART" id="SM00387">
    <property type="entry name" value="HATPase_c"/>
    <property type="match status" value="1"/>
</dbReference>
<name>A0A448K9I7_9ACTO</name>
<dbReference type="Proteomes" id="UP000276899">
    <property type="component" value="Chromosome"/>
</dbReference>
<dbReference type="CDD" id="cd06225">
    <property type="entry name" value="HAMP"/>
    <property type="match status" value="1"/>
</dbReference>
<feature type="region of interest" description="Disordered" evidence="11">
    <location>
        <begin position="1"/>
        <end position="33"/>
    </location>
</feature>
<comment type="subcellular location">
    <subcellularLocation>
        <location evidence="2">Cell membrane</location>
    </subcellularLocation>
</comment>
<keyword evidence="10 12" id="KW-0472">Membrane</keyword>
<dbReference type="GO" id="GO:0005886">
    <property type="term" value="C:plasma membrane"/>
    <property type="evidence" value="ECO:0007669"/>
    <property type="project" value="UniProtKB-SubCell"/>
</dbReference>
<dbReference type="PROSITE" id="PS50885">
    <property type="entry name" value="HAMP"/>
    <property type="match status" value="1"/>
</dbReference>
<dbReference type="SUPFAM" id="SSF55874">
    <property type="entry name" value="ATPase domain of HSP90 chaperone/DNA topoisomerase II/histidine kinase"/>
    <property type="match status" value="1"/>
</dbReference>
<feature type="domain" description="Histidine kinase" evidence="13">
    <location>
        <begin position="204"/>
        <end position="416"/>
    </location>
</feature>
<dbReference type="AlphaFoldDB" id="A0A448K9I7"/>
<dbReference type="Pfam" id="PF00512">
    <property type="entry name" value="HisKA"/>
    <property type="match status" value="1"/>
</dbReference>
<evidence type="ECO:0000256" key="8">
    <source>
        <dbReference type="ARBA" id="ARBA00022989"/>
    </source>
</evidence>
<dbReference type="SUPFAM" id="SSF158472">
    <property type="entry name" value="HAMP domain-like"/>
    <property type="match status" value="1"/>
</dbReference>
<reference evidence="15 16" key="1">
    <citation type="submission" date="2018-12" db="EMBL/GenBank/DDBJ databases">
        <authorList>
            <consortium name="Pathogen Informatics"/>
        </authorList>
    </citation>
    <scope>NUCLEOTIDE SEQUENCE [LARGE SCALE GENOMIC DNA]</scope>
    <source>
        <strain evidence="15 16">NCTC11923</strain>
    </source>
</reference>
<feature type="transmembrane region" description="Helical" evidence="12">
    <location>
        <begin position="49"/>
        <end position="74"/>
    </location>
</feature>
<sequence length="434" mass="45772">MRRMRRGSRSTAGAPEAPVVQPPPAGGGLSETGETGLRRARRLSIRARLALTYTGLMAVTGAILIALVSSYTIFEVHIIADGTGDSQEIPAEQIDFSSPETDAMLRDAENALYATYTSILWAAVIVLLVLTLLSAVVCWVLAGRMLRPLTSVSTAARRAASGDLSQRLALTGPKDEIHELADTFDGMLASLERSFGAHRRFAANASHELRTPLATTQAMIEVALGDPGASAEDLRAVLRKVLEVNRFNGEMVNALLDLADAQAGDIRYEEVDLAGMVRAELAQVAEQAQMRGLRVEQALEAAPASGDPVLLRQAVSNLLRNAVRHNVEGGWISVRTGRGPGGVRFAVDNDGPVVSTQEVAALSEPFVRGQGRASGTGYGLGLAIVSAVVTAHDGELGLSARPAGGLSVVMELPEARQQTTPGSGRRDAGSDDDQ</sequence>
<dbReference type="SUPFAM" id="SSF47384">
    <property type="entry name" value="Homodimeric domain of signal transducing histidine kinase"/>
    <property type="match status" value="1"/>
</dbReference>
<comment type="catalytic activity">
    <reaction evidence="1">
        <text>ATP + protein L-histidine = ADP + protein N-phospho-L-histidine.</text>
        <dbReference type="EC" id="2.7.13.3"/>
    </reaction>
</comment>
<feature type="compositionally biased region" description="Basic and acidic residues" evidence="11">
    <location>
        <begin position="424"/>
        <end position="434"/>
    </location>
</feature>
<dbReference type="KEGG" id="asla:NCTC11923_00130"/>
<evidence type="ECO:0000256" key="6">
    <source>
        <dbReference type="ARBA" id="ARBA00022692"/>
    </source>
</evidence>
<dbReference type="InterPro" id="IPR036097">
    <property type="entry name" value="HisK_dim/P_sf"/>
</dbReference>
<dbReference type="InterPro" id="IPR003594">
    <property type="entry name" value="HATPase_dom"/>
</dbReference>
<evidence type="ECO:0000259" key="13">
    <source>
        <dbReference type="PROSITE" id="PS50109"/>
    </source>
</evidence>
<dbReference type="Pfam" id="PF00672">
    <property type="entry name" value="HAMP"/>
    <property type="match status" value="1"/>
</dbReference>
<feature type="transmembrane region" description="Helical" evidence="12">
    <location>
        <begin position="119"/>
        <end position="142"/>
    </location>
</feature>
<dbReference type="InterPro" id="IPR003661">
    <property type="entry name" value="HisK_dim/P_dom"/>
</dbReference>
<proteinExistence type="predicted"/>
<dbReference type="Gene3D" id="6.10.340.10">
    <property type="match status" value="1"/>
</dbReference>
<evidence type="ECO:0000256" key="2">
    <source>
        <dbReference type="ARBA" id="ARBA00004236"/>
    </source>
</evidence>
<dbReference type="InterPro" id="IPR003660">
    <property type="entry name" value="HAMP_dom"/>
</dbReference>
<dbReference type="GO" id="GO:0000155">
    <property type="term" value="F:phosphorelay sensor kinase activity"/>
    <property type="evidence" value="ECO:0007669"/>
    <property type="project" value="InterPro"/>
</dbReference>
<dbReference type="InterPro" id="IPR050428">
    <property type="entry name" value="TCS_sensor_his_kinase"/>
</dbReference>
<evidence type="ECO:0000256" key="1">
    <source>
        <dbReference type="ARBA" id="ARBA00000085"/>
    </source>
</evidence>
<dbReference type="Pfam" id="PF02518">
    <property type="entry name" value="HATPase_c"/>
    <property type="match status" value="1"/>
</dbReference>
<keyword evidence="16" id="KW-1185">Reference proteome</keyword>
<evidence type="ECO:0000256" key="10">
    <source>
        <dbReference type="ARBA" id="ARBA00023136"/>
    </source>
</evidence>
<dbReference type="PANTHER" id="PTHR45436:SF5">
    <property type="entry name" value="SENSOR HISTIDINE KINASE TRCS"/>
    <property type="match status" value="1"/>
</dbReference>
<keyword evidence="7 15" id="KW-0418">Kinase</keyword>
<evidence type="ECO:0000256" key="9">
    <source>
        <dbReference type="ARBA" id="ARBA00023012"/>
    </source>
</evidence>
<protein>
    <recommendedName>
        <fullName evidence="3">histidine kinase</fullName>
        <ecNumber evidence="3">2.7.13.3</ecNumber>
    </recommendedName>
</protein>
<dbReference type="InterPro" id="IPR036890">
    <property type="entry name" value="HATPase_C_sf"/>
</dbReference>
<feature type="domain" description="HAMP" evidence="14">
    <location>
        <begin position="143"/>
        <end position="196"/>
    </location>
</feature>
<evidence type="ECO:0000256" key="11">
    <source>
        <dbReference type="SAM" id="MobiDB-lite"/>
    </source>
</evidence>
<dbReference type="EC" id="2.7.13.3" evidence="3"/>